<protein>
    <submittedName>
        <fullName evidence="11">OmpA family protein</fullName>
    </submittedName>
</protein>
<dbReference type="PANTHER" id="PTHR30329">
    <property type="entry name" value="STATOR ELEMENT OF FLAGELLAR MOTOR COMPLEX"/>
    <property type="match status" value="1"/>
</dbReference>
<reference evidence="11" key="1">
    <citation type="submission" date="2022-06" db="EMBL/GenBank/DDBJ databases">
        <title>Complete genome of Pseudomonas hydrolytica DSWY01T.</title>
        <authorList>
            <person name="Jung J."/>
            <person name="Jeon C.O."/>
        </authorList>
    </citation>
    <scope>NUCLEOTIDE SEQUENCE</scope>
    <source>
        <strain evidence="11">DSWY01</strain>
    </source>
</reference>
<accession>A0ABY5A8L8</accession>
<evidence type="ECO:0000259" key="10">
    <source>
        <dbReference type="PROSITE" id="PS51123"/>
    </source>
</evidence>
<feature type="compositionally biased region" description="Basic and acidic residues" evidence="8">
    <location>
        <begin position="1"/>
        <end position="13"/>
    </location>
</feature>
<dbReference type="Proteomes" id="UP001054897">
    <property type="component" value="Chromosome"/>
</dbReference>
<evidence type="ECO:0000256" key="2">
    <source>
        <dbReference type="ARBA" id="ARBA00008914"/>
    </source>
</evidence>
<dbReference type="Pfam" id="PF00691">
    <property type="entry name" value="OmpA"/>
    <property type="match status" value="1"/>
</dbReference>
<dbReference type="InterPro" id="IPR006665">
    <property type="entry name" value="OmpA-like"/>
</dbReference>
<sequence length="313" mass="34351">MRKRGGEEHEIIVKRRSKKGGHDEHGGAWKVAFADFTMAMMALFMVLWIIQPQNQQQSRADADQLTNPLVEGGAGIFDGSSRTPLDLDGVPVQVSPRKDRDNQARTPQEDPGATLGEGQPGEPRRPHYAEPGQMQELAELLEQLALQLDAEANIEVQVVPQGLRILIKDDAQRFMFSRGSARLDPHFEKLLQRLAGILAKVDNHLIISGHTDSTPYRGVVGGYNNWNLSGDRALRARNVLVEAGLPTSAVLQVTAQADGMPLLPSDPQNGANRRIELLLLTSQAEGLYRELFGDAQVRVDYREGGAQFNAPGS</sequence>
<dbReference type="InterPro" id="IPR036737">
    <property type="entry name" value="OmpA-like_sf"/>
</dbReference>
<evidence type="ECO:0000256" key="7">
    <source>
        <dbReference type="PROSITE-ProRule" id="PRU00473"/>
    </source>
</evidence>
<dbReference type="InterPro" id="IPR050330">
    <property type="entry name" value="Bact_OuterMem_StrucFunc"/>
</dbReference>
<evidence type="ECO:0000256" key="3">
    <source>
        <dbReference type="ARBA" id="ARBA00022475"/>
    </source>
</evidence>
<dbReference type="Gene3D" id="3.30.1330.60">
    <property type="entry name" value="OmpA-like domain"/>
    <property type="match status" value="1"/>
</dbReference>
<dbReference type="CDD" id="cd07185">
    <property type="entry name" value="OmpA_C-like"/>
    <property type="match status" value="1"/>
</dbReference>
<dbReference type="GeneID" id="300079513"/>
<dbReference type="SUPFAM" id="SSF103088">
    <property type="entry name" value="OmpA-like"/>
    <property type="match status" value="1"/>
</dbReference>
<evidence type="ECO:0000256" key="4">
    <source>
        <dbReference type="ARBA" id="ARBA00022692"/>
    </source>
</evidence>
<feature type="region of interest" description="Disordered" evidence="8">
    <location>
        <begin position="73"/>
        <end position="129"/>
    </location>
</feature>
<keyword evidence="3" id="KW-1003">Cell membrane</keyword>
<proteinExistence type="inferred from homology"/>
<evidence type="ECO:0000256" key="5">
    <source>
        <dbReference type="ARBA" id="ARBA00022989"/>
    </source>
</evidence>
<dbReference type="PANTHER" id="PTHR30329:SF21">
    <property type="entry name" value="LIPOPROTEIN YIAD-RELATED"/>
    <property type="match status" value="1"/>
</dbReference>
<gene>
    <name evidence="11" type="ORF">L1F06_001000</name>
</gene>
<feature type="transmembrane region" description="Helical" evidence="9">
    <location>
        <begin position="28"/>
        <end position="50"/>
    </location>
</feature>
<dbReference type="EMBL" id="CP099397">
    <property type="protein sequence ID" value="USR40046.1"/>
    <property type="molecule type" value="Genomic_DNA"/>
</dbReference>
<evidence type="ECO:0000313" key="11">
    <source>
        <dbReference type="EMBL" id="USR40046.1"/>
    </source>
</evidence>
<keyword evidence="5 9" id="KW-1133">Transmembrane helix</keyword>
<evidence type="ECO:0000256" key="8">
    <source>
        <dbReference type="SAM" id="MobiDB-lite"/>
    </source>
</evidence>
<keyword evidence="12" id="KW-1185">Reference proteome</keyword>
<evidence type="ECO:0000256" key="1">
    <source>
        <dbReference type="ARBA" id="ARBA00004162"/>
    </source>
</evidence>
<keyword evidence="4 9" id="KW-0812">Transmembrane</keyword>
<keyword evidence="6 7" id="KW-0472">Membrane</keyword>
<evidence type="ECO:0000256" key="9">
    <source>
        <dbReference type="SAM" id="Phobius"/>
    </source>
</evidence>
<feature type="domain" description="OmpA-like" evidence="10">
    <location>
        <begin position="163"/>
        <end position="283"/>
    </location>
</feature>
<comment type="similarity">
    <text evidence="2">Belongs to the MotB family.</text>
</comment>
<dbReference type="Pfam" id="PF13677">
    <property type="entry name" value="MotB_plug"/>
    <property type="match status" value="1"/>
</dbReference>
<dbReference type="InterPro" id="IPR025713">
    <property type="entry name" value="MotB-like_N_dom"/>
</dbReference>
<evidence type="ECO:0000256" key="6">
    <source>
        <dbReference type="ARBA" id="ARBA00023136"/>
    </source>
</evidence>
<evidence type="ECO:0000313" key="12">
    <source>
        <dbReference type="Proteomes" id="UP001054897"/>
    </source>
</evidence>
<name>A0ABY5A8L8_9GAMM</name>
<feature type="region of interest" description="Disordered" evidence="8">
    <location>
        <begin position="1"/>
        <end position="26"/>
    </location>
</feature>
<dbReference type="PROSITE" id="PS51123">
    <property type="entry name" value="OMPA_2"/>
    <property type="match status" value="1"/>
</dbReference>
<dbReference type="RefSeq" id="WP_011920501.1">
    <property type="nucleotide sequence ID" value="NZ_CP099397.1"/>
</dbReference>
<comment type="subcellular location">
    <subcellularLocation>
        <location evidence="1">Cell membrane</location>
        <topology evidence="1">Single-pass membrane protein</topology>
    </subcellularLocation>
</comment>
<organism evidence="11 12">
    <name type="scientific">Ectopseudomonas hydrolytica</name>
    <dbReference type="NCBI Taxonomy" id="2493633"/>
    <lineage>
        <taxon>Bacteria</taxon>
        <taxon>Pseudomonadati</taxon>
        <taxon>Pseudomonadota</taxon>
        <taxon>Gammaproteobacteria</taxon>
        <taxon>Pseudomonadales</taxon>
        <taxon>Pseudomonadaceae</taxon>
        <taxon>Ectopseudomonas</taxon>
    </lineage>
</organism>